<evidence type="ECO:0008006" key="3">
    <source>
        <dbReference type="Google" id="ProtNLM"/>
    </source>
</evidence>
<dbReference type="AlphaFoldDB" id="A0A7W0HUH8"/>
<dbReference type="CDD" id="cd15482">
    <property type="entry name" value="Sialidase_non-viral"/>
    <property type="match status" value="1"/>
</dbReference>
<keyword evidence="2" id="KW-1185">Reference proteome</keyword>
<dbReference type="Gene3D" id="2.120.10.10">
    <property type="match status" value="1"/>
</dbReference>
<evidence type="ECO:0000313" key="1">
    <source>
        <dbReference type="EMBL" id="MBA2896183.1"/>
    </source>
</evidence>
<comment type="caution">
    <text evidence="1">The sequence shown here is derived from an EMBL/GenBank/DDBJ whole genome shotgun (WGS) entry which is preliminary data.</text>
</comment>
<proteinExistence type="predicted"/>
<protein>
    <recommendedName>
        <fullName evidence="3">Exo-alpha-sialidase</fullName>
    </recommendedName>
</protein>
<accession>A0A7W0HUH8</accession>
<sequence length="510" mass="55915">MDAPVTIYGKVSRRPGGELAHEGNRVPDVVALDPRTFVAAWRAGVPGKDQGSILCARSDDAGRTWTVSTLASGRYHYVILLHDAGTLHAFLGRVVDDPDRDGFPVELVARRSRDRGANWSDVPVSVDVPRNSRGVVLAARPVRYQGLWLLPYWQQGGAGVLRSADLVTWRRGGLARPPRQMMIEEPQVVVSQDDPGTLLMMARTLDLRGGGTPEERDRRYRTHAAYAATATSTDGGTTWSPMVLDPDIPNFYVKGFLGKDSHGRYLAIYNTLGGPFQGERPDRYREVLHYKTKRPGQPWSPGLLFADGGRLTRQAARGWDVYASADEYEPGRFVVVWEHNQTNVKVVTLDLDTPVPGLLASFEGPLDLRGSISKPIPRCDFAVEFRGEVLAFARLDPATGQGVSMGVKVANGAKRLMLTVQHDAVWVMAKGSARWSRLVDHPGGTATWQVVVDSAGAARLFRDGADTGASWVIQDSGERPQATHWVSGARCRLDLSRVTSRADPPDSPQR</sequence>
<evidence type="ECO:0000313" key="2">
    <source>
        <dbReference type="Proteomes" id="UP000530928"/>
    </source>
</evidence>
<dbReference type="InterPro" id="IPR036278">
    <property type="entry name" value="Sialidase_sf"/>
</dbReference>
<organism evidence="1 2">
    <name type="scientific">Nonomuraea soli</name>
    <dbReference type="NCBI Taxonomy" id="1032476"/>
    <lineage>
        <taxon>Bacteria</taxon>
        <taxon>Bacillati</taxon>
        <taxon>Actinomycetota</taxon>
        <taxon>Actinomycetes</taxon>
        <taxon>Streptosporangiales</taxon>
        <taxon>Streptosporangiaceae</taxon>
        <taxon>Nonomuraea</taxon>
    </lineage>
</organism>
<dbReference type="EMBL" id="JACDUR010000008">
    <property type="protein sequence ID" value="MBA2896183.1"/>
    <property type="molecule type" value="Genomic_DNA"/>
</dbReference>
<dbReference type="RefSeq" id="WP_181614893.1">
    <property type="nucleotide sequence ID" value="NZ_BAABAM010000007.1"/>
</dbReference>
<reference evidence="1 2" key="1">
    <citation type="submission" date="2020-07" db="EMBL/GenBank/DDBJ databases">
        <title>Genomic Encyclopedia of Type Strains, Phase IV (KMG-IV): sequencing the most valuable type-strain genomes for metagenomic binning, comparative biology and taxonomic classification.</title>
        <authorList>
            <person name="Goeker M."/>
        </authorList>
    </citation>
    <scope>NUCLEOTIDE SEQUENCE [LARGE SCALE GENOMIC DNA]</scope>
    <source>
        <strain evidence="1 2">DSM 45533</strain>
    </source>
</reference>
<dbReference type="Proteomes" id="UP000530928">
    <property type="component" value="Unassembled WGS sequence"/>
</dbReference>
<name>A0A7W0HUH8_9ACTN</name>
<dbReference type="SUPFAM" id="SSF50939">
    <property type="entry name" value="Sialidases"/>
    <property type="match status" value="1"/>
</dbReference>
<gene>
    <name evidence="1" type="ORF">HNR30_007574</name>
</gene>